<protein>
    <recommendedName>
        <fullName evidence="3">Phosphonate transport system substrate-binding protein</fullName>
    </recommendedName>
</protein>
<proteinExistence type="predicted"/>
<gene>
    <name evidence="1" type="ORF">CSC78_06625</name>
</gene>
<dbReference type="Gene3D" id="3.40.190.10">
    <property type="entry name" value="Periplasmic binding protein-like II"/>
    <property type="match status" value="2"/>
</dbReference>
<dbReference type="PANTHER" id="PTHR35841">
    <property type="entry name" value="PHOSPHONATES-BINDING PERIPLASMIC PROTEIN"/>
    <property type="match status" value="1"/>
</dbReference>
<dbReference type="SUPFAM" id="SSF53850">
    <property type="entry name" value="Periplasmic binding protein-like II"/>
    <property type="match status" value="1"/>
</dbReference>
<reference evidence="1 2" key="1">
    <citation type="submission" date="2017-10" db="EMBL/GenBank/DDBJ databases">
        <title>Whole genome sequencing of members of genus Pseudoxanthomonas.</title>
        <authorList>
            <person name="Kumar S."/>
            <person name="Bansal K."/>
            <person name="Kaur A."/>
            <person name="Patil P."/>
            <person name="Sharma S."/>
            <person name="Patil P.B."/>
        </authorList>
    </citation>
    <scope>NUCLEOTIDE SEQUENCE [LARGE SCALE GENOMIC DNA]</scope>
    <source>
        <strain evidence="1 2">DSM 17109</strain>
    </source>
</reference>
<name>A0ABQ6ZIT8_9GAMM</name>
<comment type="caution">
    <text evidence="1">The sequence shown here is derived from an EMBL/GenBank/DDBJ whole genome shotgun (WGS) entry which is preliminary data.</text>
</comment>
<accession>A0ABQ6ZIT8</accession>
<dbReference type="Pfam" id="PF12974">
    <property type="entry name" value="Phosphonate-bd"/>
    <property type="match status" value="1"/>
</dbReference>
<keyword evidence="2" id="KW-1185">Reference proteome</keyword>
<dbReference type="PANTHER" id="PTHR35841:SF1">
    <property type="entry name" value="PHOSPHONATES-BINDING PERIPLASMIC PROTEIN"/>
    <property type="match status" value="1"/>
</dbReference>
<evidence type="ECO:0000313" key="1">
    <source>
        <dbReference type="EMBL" id="KAF1725952.1"/>
    </source>
</evidence>
<organism evidence="1 2">
    <name type="scientific">Pseudoxanthomonas japonensis</name>
    <dbReference type="NCBI Taxonomy" id="69284"/>
    <lineage>
        <taxon>Bacteria</taxon>
        <taxon>Pseudomonadati</taxon>
        <taxon>Pseudomonadota</taxon>
        <taxon>Gammaproteobacteria</taxon>
        <taxon>Lysobacterales</taxon>
        <taxon>Lysobacteraceae</taxon>
        <taxon>Pseudoxanthomonas</taxon>
    </lineage>
</organism>
<evidence type="ECO:0008006" key="3">
    <source>
        <dbReference type="Google" id="ProtNLM"/>
    </source>
</evidence>
<dbReference type="Proteomes" id="UP000781710">
    <property type="component" value="Unassembled WGS sequence"/>
</dbReference>
<sequence length="287" mass="30751">MASDRRMRLHPVLALLLLLVALPACAKEGLRKPWVVATYAYPERDRLAAIQPLADYLAKRGRHPVQVKLFPSPTALVQAMHDGQVDVAVPNLHGYLQARRDIARVTTLPVPQVPSLQADRYRAVLVARDVASLAEVKAKAGSMRLALVGRDSASGGFVPAQYLRSQALDPAEAFASVTYAGSHAAALQAVVEGRADVAALAGDVYDASRPDGIRELWRSDPIPPGPLLCRATTDVPCQAMAAWLLDAHREDPAVIAALRVGWPEFGDATVFVPADVARLSEAALPTD</sequence>
<dbReference type="EMBL" id="PDWW01000006">
    <property type="protein sequence ID" value="KAF1725952.1"/>
    <property type="molecule type" value="Genomic_DNA"/>
</dbReference>
<evidence type="ECO:0000313" key="2">
    <source>
        <dbReference type="Proteomes" id="UP000781710"/>
    </source>
</evidence>